<dbReference type="SUPFAM" id="SSF52172">
    <property type="entry name" value="CheY-like"/>
    <property type="match status" value="1"/>
</dbReference>
<dbReference type="OrthoDB" id="9775518at2"/>
<evidence type="ECO:0000256" key="4">
    <source>
        <dbReference type="ARBA" id="ARBA00023125"/>
    </source>
</evidence>
<evidence type="ECO:0000259" key="8">
    <source>
        <dbReference type="PROSITE" id="PS50110"/>
    </source>
</evidence>
<name>A0A3N0AXR5_9ACTN</name>
<evidence type="ECO:0000313" key="11">
    <source>
        <dbReference type="Proteomes" id="UP000278632"/>
    </source>
</evidence>
<keyword evidence="11" id="KW-1185">Reference proteome</keyword>
<evidence type="ECO:0000313" key="10">
    <source>
        <dbReference type="EMBL" id="RNL39478.1"/>
    </source>
</evidence>
<dbReference type="CDD" id="cd00383">
    <property type="entry name" value="trans_reg_C"/>
    <property type="match status" value="1"/>
</dbReference>
<dbReference type="GO" id="GO:0000156">
    <property type="term" value="F:phosphorelay response regulator activity"/>
    <property type="evidence" value="ECO:0007669"/>
    <property type="project" value="TreeGrafter"/>
</dbReference>
<dbReference type="PROSITE" id="PS51755">
    <property type="entry name" value="OMPR_PHOB"/>
    <property type="match status" value="1"/>
</dbReference>
<keyword evidence="5" id="KW-0804">Transcription</keyword>
<dbReference type="FunFam" id="3.40.50.2300:FF:000001">
    <property type="entry name" value="DNA-binding response regulator PhoB"/>
    <property type="match status" value="1"/>
</dbReference>
<dbReference type="GO" id="GO:0005829">
    <property type="term" value="C:cytosol"/>
    <property type="evidence" value="ECO:0007669"/>
    <property type="project" value="TreeGrafter"/>
</dbReference>
<dbReference type="InterPro" id="IPR011006">
    <property type="entry name" value="CheY-like_superfamily"/>
</dbReference>
<dbReference type="Pfam" id="PF00072">
    <property type="entry name" value="Response_reg"/>
    <property type="match status" value="1"/>
</dbReference>
<dbReference type="AlphaFoldDB" id="A0A3N0AXR5"/>
<dbReference type="InterPro" id="IPR001867">
    <property type="entry name" value="OmpR/PhoB-type_DNA-bd"/>
</dbReference>
<keyword evidence="1 6" id="KW-0597">Phosphoprotein</keyword>
<dbReference type="CDD" id="cd17574">
    <property type="entry name" value="REC_OmpR"/>
    <property type="match status" value="1"/>
</dbReference>
<keyword evidence="4 7" id="KW-0238">DNA-binding</keyword>
<dbReference type="SMART" id="SM00448">
    <property type="entry name" value="REC"/>
    <property type="match status" value="1"/>
</dbReference>
<sequence length="233" mass="26243">MSAGQKPTDVTTVLVVDDEPDIVELLEEYLSDQGFRVLTAKDGATALKRAQQKPDLIVLDVGMPEMDGYTVCRRIREHLSCPILFLTARVEDVDALEGFEAGADDYVLKPFSLAVLGARIRAHLNREQRRQTKAEVRFDGNIVIDYSARTVSVAGSPVELTRREFDIVSFLSKHPGQVFERDRIHEHVGGWENESDPSVVTEHIRRIRKKLAKAGAENDPVETVWGMGYRWRA</sequence>
<dbReference type="Proteomes" id="UP000278632">
    <property type="component" value="Unassembled WGS sequence"/>
</dbReference>
<proteinExistence type="predicted"/>
<dbReference type="PROSITE" id="PS50110">
    <property type="entry name" value="RESPONSE_REGULATORY"/>
    <property type="match status" value="1"/>
</dbReference>
<feature type="DNA-binding region" description="OmpR/PhoB-type" evidence="7">
    <location>
        <begin position="133"/>
        <end position="233"/>
    </location>
</feature>
<accession>A0A3N0AXR5</accession>
<dbReference type="EMBL" id="QICD01000032">
    <property type="protein sequence ID" value="RNL39478.1"/>
    <property type="molecule type" value="Genomic_DNA"/>
</dbReference>
<dbReference type="Gene3D" id="1.10.10.10">
    <property type="entry name" value="Winged helix-like DNA-binding domain superfamily/Winged helix DNA-binding domain"/>
    <property type="match status" value="1"/>
</dbReference>
<organism evidence="10 11">
    <name type="scientific">Paraeggerthella hongkongensis</name>
    <dbReference type="NCBI Taxonomy" id="230658"/>
    <lineage>
        <taxon>Bacteria</taxon>
        <taxon>Bacillati</taxon>
        <taxon>Actinomycetota</taxon>
        <taxon>Coriobacteriia</taxon>
        <taxon>Eggerthellales</taxon>
        <taxon>Eggerthellaceae</taxon>
        <taxon>Paraeggerthella</taxon>
    </lineage>
</organism>
<feature type="modified residue" description="4-aspartylphosphate" evidence="6">
    <location>
        <position position="60"/>
    </location>
</feature>
<keyword evidence="2" id="KW-0902">Two-component regulatory system</keyword>
<dbReference type="RefSeq" id="WP_123192939.1">
    <property type="nucleotide sequence ID" value="NZ_QICD01000032.1"/>
</dbReference>
<dbReference type="SMART" id="SM00862">
    <property type="entry name" value="Trans_reg_C"/>
    <property type="match status" value="1"/>
</dbReference>
<dbReference type="Gene3D" id="3.40.50.2300">
    <property type="match status" value="1"/>
</dbReference>
<gene>
    <name evidence="10" type="ORF">DMP08_11030</name>
</gene>
<evidence type="ECO:0000256" key="6">
    <source>
        <dbReference type="PROSITE-ProRule" id="PRU00169"/>
    </source>
</evidence>
<evidence type="ECO:0000259" key="9">
    <source>
        <dbReference type="PROSITE" id="PS51755"/>
    </source>
</evidence>
<protein>
    <submittedName>
        <fullName evidence="10">DNA-binding response regulator</fullName>
    </submittedName>
</protein>
<feature type="domain" description="Response regulatory" evidence="8">
    <location>
        <begin position="12"/>
        <end position="124"/>
    </location>
</feature>
<evidence type="ECO:0000256" key="7">
    <source>
        <dbReference type="PROSITE-ProRule" id="PRU01091"/>
    </source>
</evidence>
<dbReference type="GO" id="GO:0006355">
    <property type="term" value="P:regulation of DNA-templated transcription"/>
    <property type="evidence" value="ECO:0007669"/>
    <property type="project" value="InterPro"/>
</dbReference>
<evidence type="ECO:0000256" key="1">
    <source>
        <dbReference type="ARBA" id="ARBA00022553"/>
    </source>
</evidence>
<evidence type="ECO:0000256" key="5">
    <source>
        <dbReference type="ARBA" id="ARBA00023163"/>
    </source>
</evidence>
<feature type="domain" description="OmpR/PhoB-type" evidence="9">
    <location>
        <begin position="133"/>
        <end position="233"/>
    </location>
</feature>
<dbReference type="PANTHER" id="PTHR48111:SF1">
    <property type="entry name" value="TWO-COMPONENT RESPONSE REGULATOR ORR33"/>
    <property type="match status" value="1"/>
</dbReference>
<dbReference type="GO" id="GO:0032993">
    <property type="term" value="C:protein-DNA complex"/>
    <property type="evidence" value="ECO:0007669"/>
    <property type="project" value="TreeGrafter"/>
</dbReference>
<dbReference type="Pfam" id="PF00486">
    <property type="entry name" value="Trans_reg_C"/>
    <property type="match status" value="1"/>
</dbReference>
<evidence type="ECO:0000256" key="2">
    <source>
        <dbReference type="ARBA" id="ARBA00023012"/>
    </source>
</evidence>
<dbReference type="PANTHER" id="PTHR48111">
    <property type="entry name" value="REGULATOR OF RPOS"/>
    <property type="match status" value="1"/>
</dbReference>
<dbReference type="Gene3D" id="6.10.250.690">
    <property type="match status" value="1"/>
</dbReference>
<dbReference type="InterPro" id="IPR001789">
    <property type="entry name" value="Sig_transdc_resp-reg_receiver"/>
</dbReference>
<reference evidence="11" key="1">
    <citation type="submission" date="2018-05" db="EMBL/GenBank/DDBJ databases">
        <title>Genome Sequencing of selected type strains of the family Eggerthellaceae.</title>
        <authorList>
            <person name="Danylec N."/>
            <person name="Stoll D.A."/>
            <person name="Doetsch A."/>
            <person name="Huch M."/>
        </authorList>
    </citation>
    <scope>NUCLEOTIDE SEQUENCE [LARGE SCALE GENOMIC DNA]</scope>
    <source>
        <strain evidence="11">DSM 16106</strain>
    </source>
</reference>
<keyword evidence="3" id="KW-0805">Transcription regulation</keyword>
<comment type="caution">
    <text evidence="10">The sequence shown here is derived from an EMBL/GenBank/DDBJ whole genome shotgun (WGS) entry which is preliminary data.</text>
</comment>
<evidence type="ECO:0000256" key="3">
    <source>
        <dbReference type="ARBA" id="ARBA00023015"/>
    </source>
</evidence>
<dbReference type="InterPro" id="IPR036388">
    <property type="entry name" value="WH-like_DNA-bd_sf"/>
</dbReference>
<dbReference type="InterPro" id="IPR039420">
    <property type="entry name" value="WalR-like"/>
</dbReference>
<dbReference type="GO" id="GO:0000976">
    <property type="term" value="F:transcription cis-regulatory region binding"/>
    <property type="evidence" value="ECO:0007669"/>
    <property type="project" value="TreeGrafter"/>
</dbReference>